<keyword evidence="5" id="KW-1185">Reference proteome</keyword>
<evidence type="ECO:0000259" key="3">
    <source>
        <dbReference type="PROSITE" id="PS50015"/>
    </source>
</evidence>
<dbReference type="EMBL" id="JAYKXH010000011">
    <property type="protein sequence ID" value="KAK7152983.1"/>
    <property type="molecule type" value="Genomic_DNA"/>
</dbReference>
<comment type="caution">
    <text evidence="4">The sequence shown here is derived from an EMBL/GenBank/DDBJ whole genome shotgun (WGS) entry which is preliminary data.</text>
</comment>
<feature type="chain" id="PRO_5043033117" description="Saposin B-type domain-containing protein" evidence="2">
    <location>
        <begin position="22"/>
        <end position="127"/>
    </location>
</feature>
<proteinExistence type="predicted"/>
<sequence>MSPVIHLGLLIMCSVLVECSSATNKAHWKSMLERNELNFPEEDKNSHELSIESDMNVITCWVCKKSIHEIKGIILHEIKKEIKAVCKAMKVLEHICEKYAYKYQFLIFHLLFPGNSEQTCQHLSMCK</sequence>
<name>A0AAN9H4Y5_9TELE</name>
<dbReference type="AlphaFoldDB" id="A0AAN9H4Y5"/>
<feature type="signal peptide" evidence="2">
    <location>
        <begin position="1"/>
        <end position="21"/>
    </location>
</feature>
<evidence type="ECO:0000256" key="2">
    <source>
        <dbReference type="SAM" id="SignalP"/>
    </source>
</evidence>
<keyword evidence="1" id="KW-1015">Disulfide bond</keyword>
<dbReference type="InterPro" id="IPR008139">
    <property type="entry name" value="SaposinB_dom"/>
</dbReference>
<dbReference type="PROSITE" id="PS50015">
    <property type="entry name" value="SAP_B"/>
    <property type="match status" value="1"/>
</dbReference>
<dbReference type="SMART" id="SM00741">
    <property type="entry name" value="SapB"/>
    <property type="match status" value="1"/>
</dbReference>
<keyword evidence="2" id="KW-0732">Signal</keyword>
<dbReference type="Proteomes" id="UP001364617">
    <property type="component" value="Unassembled WGS sequence"/>
</dbReference>
<feature type="domain" description="Saposin B-type" evidence="3">
    <location>
        <begin position="56"/>
        <end position="127"/>
    </location>
</feature>
<protein>
    <recommendedName>
        <fullName evidence="3">Saposin B-type domain-containing protein</fullName>
    </recommendedName>
</protein>
<evidence type="ECO:0000313" key="4">
    <source>
        <dbReference type="EMBL" id="KAK7152983.1"/>
    </source>
</evidence>
<reference evidence="4 5" key="1">
    <citation type="submission" date="2024-02" db="EMBL/GenBank/DDBJ databases">
        <title>Chromosome-level genome assembly of the Eurasian Minnow (Phoxinus phoxinus).</title>
        <authorList>
            <person name="Oriowo T.O."/>
            <person name="Martin S."/>
            <person name="Stange M."/>
            <person name="Chrysostomakis Y."/>
            <person name="Brown T."/>
            <person name="Winkler S."/>
            <person name="Kukowka S."/>
            <person name="Myers E.W."/>
            <person name="Bohne A."/>
        </authorList>
    </citation>
    <scope>NUCLEOTIDE SEQUENCE [LARGE SCALE GENOMIC DNA]</scope>
    <source>
        <strain evidence="4">ZFMK-TIS-60720</strain>
        <tissue evidence="4">Whole Organism</tissue>
    </source>
</reference>
<evidence type="ECO:0000256" key="1">
    <source>
        <dbReference type="ARBA" id="ARBA00023157"/>
    </source>
</evidence>
<evidence type="ECO:0000313" key="5">
    <source>
        <dbReference type="Proteomes" id="UP001364617"/>
    </source>
</evidence>
<organism evidence="4 5">
    <name type="scientific">Phoxinus phoxinus</name>
    <name type="common">Eurasian minnow</name>
    <dbReference type="NCBI Taxonomy" id="58324"/>
    <lineage>
        <taxon>Eukaryota</taxon>
        <taxon>Metazoa</taxon>
        <taxon>Chordata</taxon>
        <taxon>Craniata</taxon>
        <taxon>Vertebrata</taxon>
        <taxon>Euteleostomi</taxon>
        <taxon>Actinopterygii</taxon>
        <taxon>Neopterygii</taxon>
        <taxon>Teleostei</taxon>
        <taxon>Ostariophysi</taxon>
        <taxon>Cypriniformes</taxon>
        <taxon>Leuciscidae</taxon>
        <taxon>Phoxininae</taxon>
        <taxon>Phoxinus</taxon>
    </lineage>
</organism>
<accession>A0AAN9H4Y5</accession>
<gene>
    <name evidence="4" type="ORF">R3I93_011026</name>
</gene>
<dbReference type="SUPFAM" id="SSF47862">
    <property type="entry name" value="Saposin"/>
    <property type="match status" value="1"/>
</dbReference>
<dbReference type="Gene3D" id="1.10.225.10">
    <property type="entry name" value="Saposin-like"/>
    <property type="match status" value="1"/>
</dbReference>
<dbReference type="InterPro" id="IPR011001">
    <property type="entry name" value="Saposin-like"/>
</dbReference>